<reference evidence="2 3" key="1">
    <citation type="journal article" date="2018" name="Nat. Genet.">
        <title>The Rosa genome provides new insights in the design of modern roses.</title>
        <authorList>
            <person name="Bendahmane M."/>
        </authorList>
    </citation>
    <scope>NUCLEOTIDE SEQUENCE [LARGE SCALE GENOMIC DNA]</scope>
    <source>
        <strain evidence="3">cv. Old Blush</strain>
    </source>
</reference>
<name>A0A2P6Q7R7_ROSCH</name>
<comment type="caution">
    <text evidence="2">The sequence shown here is derived from an EMBL/GenBank/DDBJ whole genome shotgun (WGS) entry which is preliminary data.</text>
</comment>
<organism evidence="2 3">
    <name type="scientific">Rosa chinensis</name>
    <name type="common">China rose</name>
    <dbReference type="NCBI Taxonomy" id="74649"/>
    <lineage>
        <taxon>Eukaryota</taxon>
        <taxon>Viridiplantae</taxon>
        <taxon>Streptophyta</taxon>
        <taxon>Embryophyta</taxon>
        <taxon>Tracheophyta</taxon>
        <taxon>Spermatophyta</taxon>
        <taxon>Magnoliopsida</taxon>
        <taxon>eudicotyledons</taxon>
        <taxon>Gunneridae</taxon>
        <taxon>Pentapetalae</taxon>
        <taxon>rosids</taxon>
        <taxon>fabids</taxon>
        <taxon>Rosales</taxon>
        <taxon>Rosaceae</taxon>
        <taxon>Rosoideae</taxon>
        <taxon>Rosoideae incertae sedis</taxon>
        <taxon>Rosa</taxon>
    </lineage>
</organism>
<feature type="transmembrane region" description="Helical" evidence="1">
    <location>
        <begin position="34"/>
        <end position="55"/>
    </location>
</feature>
<evidence type="ECO:0000256" key="1">
    <source>
        <dbReference type="SAM" id="Phobius"/>
    </source>
</evidence>
<keyword evidence="1" id="KW-0812">Transmembrane</keyword>
<keyword evidence="1" id="KW-0472">Membrane</keyword>
<dbReference type="Gramene" id="PRQ30220">
    <property type="protein sequence ID" value="PRQ30220"/>
    <property type="gene ID" value="RchiOBHm_Chr5g0022241"/>
</dbReference>
<accession>A0A2P6Q7R7</accession>
<evidence type="ECO:0000313" key="3">
    <source>
        <dbReference type="Proteomes" id="UP000238479"/>
    </source>
</evidence>
<sequence length="56" mass="6401">MILLSNLISLAAGLCLFRLNYGFCDFYYWVSCKYLILGLALCVNSMFVLRSSYFLG</sequence>
<evidence type="ECO:0000313" key="2">
    <source>
        <dbReference type="EMBL" id="PRQ30220.1"/>
    </source>
</evidence>
<protein>
    <submittedName>
        <fullName evidence="2">Uncharacterized protein</fullName>
    </submittedName>
</protein>
<keyword evidence="3" id="KW-1185">Reference proteome</keyword>
<proteinExistence type="predicted"/>
<gene>
    <name evidence="2" type="ORF">RchiOBHm_Chr5g0022241</name>
</gene>
<keyword evidence="1" id="KW-1133">Transmembrane helix</keyword>
<dbReference type="EMBL" id="PDCK01000043">
    <property type="protein sequence ID" value="PRQ30220.1"/>
    <property type="molecule type" value="Genomic_DNA"/>
</dbReference>
<dbReference type="Proteomes" id="UP000238479">
    <property type="component" value="Chromosome 5"/>
</dbReference>
<dbReference type="AlphaFoldDB" id="A0A2P6Q7R7"/>